<reference evidence="1 2" key="1">
    <citation type="journal article" date="2022" name="Genome Biol. Evol.">
        <title>The Spruce Budworm Genome: Reconstructing the Evolutionary History of Antifreeze Proteins.</title>
        <authorList>
            <person name="Beliveau C."/>
            <person name="Gagne P."/>
            <person name="Picq S."/>
            <person name="Vernygora O."/>
            <person name="Keeling C.I."/>
            <person name="Pinkney K."/>
            <person name="Doucet D."/>
            <person name="Wen F."/>
            <person name="Johnston J.S."/>
            <person name="Maaroufi H."/>
            <person name="Boyle B."/>
            <person name="Laroche J."/>
            <person name="Dewar K."/>
            <person name="Juretic N."/>
            <person name="Blackburn G."/>
            <person name="Nisole A."/>
            <person name="Brunet B."/>
            <person name="Brandao M."/>
            <person name="Lumley L."/>
            <person name="Duan J."/>
            <person name="Quan G."/>
            <person name="Lucarotti C.J."/>
            <person name="Roe A.D."/>
            <person name="Sperling F.A.H."/>
            <person name="Levesque R.C."/>
            <person name="Cusson M."/>
        </authorList>
    </citation>
    <scope>NUCLEOTIDE SEQUENCE [LARGE SCALE GENOMIC DNA]</scope>
    <source>
        <strain evidence="1">Glfc:IPQL:Cfum</strain>
    </source>
</reference>
<dbReference type="EMBL" id="CM046109">
    <property type="protein sequence ID" value="KAI8442545.1"/>
    <property type="molecule type" value="Genomic_DNA"/>
</dbReference>
<gene>
    <name evidence="1" type="ORF">MSG28_006006</name>
</gene>
<keyword evidence="2" id="KW-1185">Reference proteome</keyword>
<organism evidence="1 2">
    <name type="scientific">Choristoneura fumiferana</name>
    <name type="common">Spruce budworm moth</name>
    <name type="synonym">Archips fumiferana</name>
    <dbReference type="NCBI Taxonomy" id="7141"/>
    <lineage>
        <taxon>Eukaryota</taxon>
        <taxon>Metazoa</taxon>
        <taxon>Ecdysozoa</taxon>
        <taxon>Arthropoda</taxon>
        <taxon>Hexapoda</taxon>
        <taxon>Insecta</taxon>
        <taxon>Pterygota</taxon>
        <taxon>Neoptera</taxon>
        <taxon>Endopterygota</taxon>
        <taxon>Lepidoptera</taxon>
        <taxon>Glossata</taxon>
        <taxon>Ditrysia</taxon>
        <taxon>Tortricoidea</taxon>
        <taxon>Tortricidae</taxon>
        <taxon>Tortricinae</taxon>
        <taxon>Choristoneura</taxon>
    </lineage>
</organism>
<protein>
    <submittedName>
        <fullName evidence="1">Uncharacterized protein</fullName>
    </submittedName>
</protein>
<accession>A0ACC0L1R0</accession>
<evidence type="ECO:0000313" key="2">
    <source>
        <dbReference type="Proteomes" id="UP001064048"/>
    </source>
</evidence>
<dbReference type="Proteomes" id="UP001064048">
    <property type="component" value="Chromosome 9"/>
</dbReference>
<name>A0ACC0L1R0_CHOFU</name>
<evidence type="ECO:0000313" key="1">
    <source>
        <dbReference type="EMBL" id="KAI8442545.1"/>
    </source>
</evidence>
<comment type="caution">
    <text evidence="1">The sequence shown here is derived from an EMBL/GenBank/DDBJ whole genome shotgun (WGS) entry which is preliminary data.</text>
</comment>
<proteinExistence type="predicted"/>
<sequence>MSNSVVSKDLSPEVIARLQSLYNEKFEDISRFGDAGYLLPSRYKPHAAAVRDMPLRSSDVWIATFPRSGTHMTAEMLWLLINNLDYKKAAEIPLSERHTFIEIFSLHSGDVPIGYQVLADQPSPRLITTHLAFSLLPPALLDTAKVVYVARDPRDVAVSYFNFYKRLKNFGRFETLEQFWELFVDDLVVFTPFFAHLKEAWSLRNHPNMLFIFYEDIINDMPSAVRRVGRFVGKECSEDEVAKLCDHMDIDNMRNNTSVQPNIGSSEAHVFVRQGQAGGWRDHFNEAMRTSARNWMDRHLADTDISFPEN</sequence>